<dbReference type="OrthoDB" id="3232711at2759"/>
<protein>
    <submittedName>
        <fullName evidence="1">Uncharacterized protein</fullName>
    </submittedName>
</protein>
<dbReference type="Proteomes" id="UP000886523">
    <property type="component" value="Unassembled WGS sequence"/>
</dbReference>
<comment type="caution">
    <text evidence="1">The sequence shown here is derived from an EMBL/GenBank/DDBJ whole genome shotgun (WGS) entry which is preliminary data.</text>
</comment>
<evidence type="ECO:0000313" key="1">
    <source>
        <dbReference type="EMBL" id="KAF9516208.1"/>
    </source>
</evidence>
<keyword evidence="2" id="KW-1185">Reference proteome</keyword>
<evidence type="ECO:0000313" key="2">
    <source>
        <dbReference type="Proteomes" id="UP000886523"/>
    </source>
</evidence>
<name>A0A9P6B221_9AGAM</name>
<dbReference type="EMBL" id="MU128942">
    <property type="protein sequence ID" value="KAF9516208.1"/>
    <property type="molecule type" value="Genomic_DNA"/>
</dbReference>
<dbReference type="AlphaFoldDB" id="A0A9P6B221"/>
<accession>A0A9P6B221</accession>
<organism evidence="1 2">
    <name type="scientific">Hydnum rufescens UP504</name>
    <dbReference type="NCBI Taxonomy" id="1448309"/>
    <lineage>
        <taxon>Eukaryota</taxon>
        <taxon>Fungi</taxon>
        <taxon>Dikarya</taxon>
        <taxon>Basidiomycota</taxon>
        <taxon>Agaricomycotina</taxon>
        <taxon>Agaricomycetes</taxon>
        <taxon>Cantharellales</taxon>
        <taxon>Hydnaceae</taxon>
        <taxon>Hydnum</taxon>
    </lineage>
</organism>
<reference evidence="1" key="1">
    <citation type="journal article" date="2020" name="Nat. Commun.">
        <title>Large-scale genome sequencing of mycorrhizal fungi provides insights into the early evolution of symbiotic traits.</title>
        <authorList>
            <person name="Miyauchi S."/>
            <person name="Kiss E."/>
            <person name="Kuo A."/>
            <person name="Drula E."/>
            <person name="Kohler A."/>
            <person name="Sanchez-Garcia M."/>
            <person name="Morin E."/>
            <person name="Andreopoulos B."/>
            <person name="Barry K.W."/>
            <person name="Bonito G."/>
            <person name="Buee M."/>
            <person name="Carver A."/>
            <person name="Chen C."/>
            <person name="Cichocki N."/>
            <person name="Clum A."/>
            <person name="Culley D."/>
            <person name="Crous P.W."/>
            <person name="Fauchery L."/>
            <person name="Girlanda M."/>
            <person name="Hayes R.D."/>
            <person name="Keri Z."/>
            <person name="LaButti K."/>
            <person name="Lipzen A."/>
            <person name="Lombard V."/>
            <person name="Magnuson J."/>
            <person name="Maillard F."/>
            <person name="Murat C."/>
            <person name="Nolan M."/>
            <person name="Ohm R.A."/>
            <person name="Pangilinan J."/>
            <person name="Pereira M.F."/>
            <person name="Perotto S."/>
            <person name="Peter M."/>
            <person name="Pfister S."/>
            <person name="Riley R."/>
            <person name="Sitrit Y."/>
            <person name="Stielow J.B."/>
            <person name="Szollosi G."/>
            <person name="Zifcakova L."/>
            <person name="Stursova M."/>
            <person name="Spatafora J.W."/>
            <person name="Tedersoo L."/>
            <person name="Vaario L.M."/>
            <person name="Yamada A."/>
            <person name="Yan M."/>
            <person name="Wang P."/>
            <person name="Xu J."/>
            <person name="Bruns T."/>
            <person name="Baldrian P."/>
            <person name="Vilgalys R."/>
            <person name="Dunand C."/>
            <person name="Henrissat B."/>
            <person name="Grigoriev I.V."/>
            <person name="Hibbett D."/>
            <person name="Nagy L.G."/>
            <person name="Martin F.M."/>
        </authorList>
    </citation>
    <scope>NUCLEOTIDE SEQUENCE</scope>
    <source>
        <strain evidence="1">UP504</strain>
    </source>
</reference>
<sequence length="214" mass="24217">MHNLSTAEAHLQFGQAMEALTKLWQAICIKAHLIRYKHTEVHGQRPNTHAHALLDRVKAHIDVIVESYCAAQQAYYQLTGPGTWENTLNILHVEDIHAITDTKAPSNNGQLVKMGVDTTDSPEMHEGMTFITSNSFLHLMDATLALCVEWVKCCACKNQWTEEVLLLQEELHWAIAFSKFKGAKWDAHSSAHSGLTLDLLDSIQAYANQHWMWM</sequence>
<proteinExistence type="predicted"/>
<gene>
    <name evidence="1" type="ORF">BS47DRAFT_1292727</name>
</gene>